<dbReference type="PANTHER" id="PTHR43313">
    <property type="entry name" value="SHORT-CHAIN DEHYDROGENASE/REDUCTASE FAMILY 9C"/>
    <property type="match status" value="1"/>
</dbReference>
<dbReference type="Pfam" id="PF00106">
    <property type="entry name" value="adh_short"/>
    <property type="match status" value="1"/>
</dbReference>
<accession>A0AAV4UEZ6</accession>
<dbReference type="EMBL" id="BPLQ01011193">
    <property type="protein sequence ID" value="GIY56354.1"/>
    <property type="molecule type" value="Genomic_DNA"/>
</dbReference>
<evidence type="ECO:0000313" key="3">
    <source>
        <dbReference type="EMBL" id="GIY56354.1"/>
    </source>
</evidence>
<dbReference type="AlphaFoldDB" id="A0AAV4UEZ6"/>
<proteinExistence type="inferred from homology"/>
<gene>
    <name evidence="3" type="primary">Bdh1</name>
    <name evidence="3" type="ORF">CDAR_597741</name>
</gene>
<dbReference type="GO" id="GO:0016491">
    <property type="term" value="F:oxidoreductase activity"/>
    <property type="evidence" value="ECO:0007669"/>
    <property type="project" value="UniProtKB-KW"/>
</dbReference>
<keyword evidence="4" id="KW-1185">Reference proteome</keyword>
<dbReference type="PRINTS" id="PR00081">
    <property type="entry name" value="GDHRDH"/>
</dbReference>
<organism evidence="3 4">
    <name type="scientific">Caerostris darwini</name>
    <dbReference type="NCBI Taxonomy" id="1538125"/>
    <lineage>
        <taxon>Eukaryota</taxon>
        <taxon>Metazoa</taxon>
        <taxon>Ecdysozoa</taxon>
        <taxon>Arthropoda</taxon>
        <taxon>Chelicerata</taxon>
        <taxon>Arachnida</taxon>
        <taxon>Araneae</taxon>
        <taxon>Araneomorphae</taxon>
        <taxon>Entelegynae</taxon>
        <taxon>Araneoidea</taxon>
        <taxon>Araneidae</taxon>
        <taxon>Caerostris</taxon>
    </lineage>
</organism>
<dbReference type="Proteomes" id="UP001054837">
    <property type="component" value="Unassembled WGS sequence"/>
</dbReference>
<evidence type="ECO:0000313" key="4">
    <source>
        <dbReference type="Proteomes" id="UP001054837"/>
    </source>
</evidence>
<dbReference type="PRINTS" id="PR00080">
    <property type="entry name" value="SDRFAMILY"/>
</dbReference>
<dbReference type="SUPFAM" id="SSF51735">
    <property type="entry name" value="NAD(P)-binding Rossmann-fold domains"/>
    <property type="match status" value="1"/>
</dbReference>
<dbReference type="InterPro" id="IPR020904">
    <property type="entry name" value="Sc_DH/Rdtase_CS"/>
</dbReference>
<comment type="similarity">
    <text evidence="2">Belongs to the short-chain dehydrogenases/reductases (SDR) family.</text>
</comment>
<dbReference type="InterPro" id="IPR002347">
    <property type="entry name" value="SDR_fam"/>
</dbReference>
<comment type="caution">
    <text evidence="3">The sequence shown here is derived from an EMBL/GenBank/DDBJ whole genome shotgun (WGS) entry which is preliminary data.</text>
</comment>
<dbReference type="InterPro" id="IPR036291">
    <property type="entry name" value="NAD(P)-bd_dom_sf"/>
</dbReference>
<evidence type="ECO:0000256" key="1">
    <source>
        <dbReference type="ARBA" id="ARBA00023002"/>
    </source>
</evidence>
<evidence type="ECO:0000256" key="2">
    <source>
        <dbReference type="RuleBase" id="RU000363"/>
    </source>
</evidence>
<sequence length="226" mass="25820">MAKLRSDLWALVNNAGVCVCGLYDWQTQRQREWQIQVNLLGTMRITKAFIPLLKRSRGRIITVTSINGVITYPGLSVYCATKFGLEGFNNVLRQELGRQHGIRVITIRPGDFARATAIMAQHQKLAQEMWNEMPADQQSEDGELFHRYHENTLKNYGLTSPPSIEGSQLLHDIKEAVLGIKPKDTYLSAAFTHRIVYSIMMIVPRKWTDYVLAKLTQHIFSNRSDT</sequence>
<dbReference type="Gene3D" id="3.40.50.720">
    <property type="entry name" value="NAD(P)-binding Rossmann-like Domain"/>
    <property type="match status" value="1"/>
</dbReference>
<keyword evidence="1" id="KW-0560">Oxidoreductase</keyword>
<dbReference type="PROSITE" id="PS00061">
    <property type="entry name" value="ADH_SHORT"/>
    <property type="match status" value="1"/>
</dbReference>
<name>A0AAV4UEZ6_9ARAC</name>
<dbReference type="GO" id="GO:0008202">
    <property type="term" value="P:steroid metabolic process"/>
    <property type="evidence" value="ECO:0007669"/>
    <property type="project" value="TreeGrafter"/>
</dbReference>
<protein>
    <submittedName>
        <fullName evidence="3">D-beta-hydroxybutyrate dehydrogenase, mitochondrial</fullName>
    </submittedName>
</protein>
<reference evidence="3 4" key="1">
    <citation type="submission" date="2021-06" db="EMBL/GenBank/DDBJ databases">
        <title>Caerostris darwini draft genome.</title>
        <authorList>
            <person name="Kono N."/>
            <person name="Arakawa K."/>
        </authorList>
    </citation>
    <scope>NUCLEOTIDE SEQUENCE [LARGE SCALE GENOMIC DNA]</scope>
</reference>
<dbReference type="PANTHER" id="PTHR43313:SF36">
    <property type="entry name" value="D-BETA-HYDROXYBUTYRATE DEHYDROGENASE, MITOCHONDRIAL"/>
    <property type="match status" value="1"/>
</dbReference>